<dbReference type="Proteomes" id="UP000670475">
    <property type="component" value="Unassembled WGS sequence"/>
</dbReference>
<dbReference type="RefSeq" id="WP_209343223.1">
    <property type="nucleotide sequence ID" value="NZ_JAGIQL010000125.1"/>
</dbReference>
<gene>
    <name evidence="1" type="ORF">JFN87_24415</name>
</gene>
<name>A0A940MJ12_9ACTN</name>
<comment type="caution">
    <text evidence="1">The sequence shown here is derived from an EMBL/GenBank/DDBJ whole genome shotgun (WGS) entry which is preliminary data.</text>
</comment>
<keyword evidence="2" id="KW-1185">Reference proteome</keyword>
<protein>
    <submittedName>
        <fullName evidence="1">Uncharacterized protein</fullName>
    </submittedName>
</protein>
<accession>A0A940MJ12</accession>
<organism evidence="1 2">
    <name type="scientific">Streptomyces montanisoli</name>
    <dbReference type="NCBI Taxonomy" id="2798581"/>
    <lineage>
        <taxon>Bacteria</taxon>
        <taxon>Bacillati</taxon>
        <taxon>Actinomycetota</taxon>
        <taxon>Actinomycetes</taxon>
        <taxon>Kitasatosporales</taxon>
        <taxon>Streptomycetaceae</taxon>
        <taxon>Streptomyces</taxon>
    </lineage>
</organism>
<dbReference type="AlphaFoldDB" id="A0A940MJ12"/>
<evidence type="ECO:0000313" key="2">
    <source>
        <dbReference type="Proteomes" id="UP000670475"/>
    </source>
</evidence>
<evidence type="ECO:0000313" key="1">
    <source>
        <dbReference type="EMBL" id="MBP0460602.1"/>
    </source>
</evidence>
<sequence length="109" mass="11675">MTRLPERLVLTALRLAPDPYGEYDDRGVERQLVCTLQAHPHGDHHAVVRELDGPGGGAVWAQWVDGARPQAVGVRADCPAVVTDGARSEACAEFLGHAGAHTWECAQPS</sequence>
<reference evidence="1" key="1">
    <citation type="submission" date="2021-03" db="EMBL/GenBank/DDBJ databases">
        <title>Whole genome sequence of Streptomyces bomunensis MMS17-BM035.</title>
        <authorList>
            <person name="Lee J.H."/>
        </authorList>
    </citation>
    <scope>NUCLEOTIDE SEQUENCE</scope>
    <source>
        <strain evidence="1">MMS17-BM035</strain>
    </source>
</reference>
<proteinExistence type="predicted"/>
<dbReference type="EMBL" id="JAGIQL010000125">
    <property type="protein sequence ID" value="MBP0460602.1"/>
    <property type="molecule type" value="Genomic_DNA"/>
</dbReference>